<keyword evidence="1" id="KW-0067">ATP-binding</keyword>
<reference evidence="3 4" key="1">
    <citation type="submission" date="2014-07" db="EMBL/GenBank/DDBJ databases">
        <authorList>
            <person name="McCorrison J."/>
            <person name="Sanka R."/>
            <person name="Torralba M."/>
            <person name="Gillis M."/>
            <person name="Haft D.H."/>
            <person name="Methe B."/>
            <person name="Sutton G."/>
            <person name="Nelson K.E."/>
        </authorList>
    </citation>
    <scope>NUCLEOTIDE SEQUENCE [LARGE SCALE GENOMIC DNA]</scope>
    <source>
        <strain evidence="3 4">DNF00058</strain>
    </source>
</reference>
<dbReference type="OrthoDB" id="5291617at2"/>
<evidence type="ECO:0000259" key="2">
    <source>
        <dbReference type="PROSITE" id="PS50975"/>
    </source>
</evidence>
<dbReference type="SUPFAM" id="SSF56059">
    <property type="entry name" value="Glutathione synthetase ATP-binding domain-like"/>
    <property type="match status" value="1"/>
</dbReference>
<name>A0A096CAG6_9BACT</name>
<dbReference type="Proteomes" id="UP000029614">
    <property type="component" value="Unassembled WGS sequence"/>
</dbReference>
<protein>
    <recommendedName>
        <fullName evidence="2">ATP-grasp domain-containing protein</fullName>
    </recommendedName>
</protein>
<dbReference type="PROSITE" id="PS50975">
    <property type="entry name" value="ATP_GRASP"/>
    <property type="match status" value="1"/>
</dbReference>
<evidence type="ECO:0000313" key="4">
    <source>
        <dbReference type="Proteomes" id="UP000029614"/>
    </source>
</evidence>
<dbReference type="EMBL" id="JRNU01000021">
    <property type="protein sequence ID" value="KGF51922.1"/>
    <property type="molecule type" value="Genomic_DNA"/>
</dbReference>
<keyword evidence="4" id="KW-1185">Reference proteome</keyword>
<evidence type="ECO:0000256" key="1">
    <source>
        <dbReference type="PROSITE-ProRule" id="PRU00409"/>
    </source>
</evidence>
<organism evidence="3 4">
    <name type="scientific">Prevotella amnii DNF00058</name>
    <dbReference type="NCBI Taxonomy" id="1401066"/>
    <lineage>
        <taxon>Bacteria</taxon>
        <taxon>Pseudomonadati</taxon>
        <taxon>Bacteroidota</taxon>
        <taxon>Bacteroidia</taxon>
        <taxon>Bacteroidales</taxon>
        <taxon>Prevotellaceae</taxon>
        <taxon>Prevotella</taxon>
    </lineage>
</organism>
<feature type="domain" description="ATP-grasp" evidence="2">
    <location>
        <begin position="134"/>
        <end position="348"/>
    </location>
</feature>
<dbReference type="AlphaFoldDB" id="A0A096CAG6"/>
<accession>A0A096CAG6</accession>
<sequence>MILHIFNPEHDAALANNDKHFVASHAARLLRTDLDFMPALYAKPNDLVLVSDYLSAKKHLKQLEKFAKTYHLVTLDTLQNIKSDITEIRPWAWDKAIKNSLDNVGISKKLMPTDQELSMIRDVSNRQFSASVLKALKRSLNLPNIVGEAVYVNNMKELTLYVKYYKKAILKAPWSCSGRGIRYIDSLQDAYTTNWAHNIIRKQGGVMIEPFYSRVKDFGMEFYADMSTVDFQGISLFNTTNGAYSGNLIQSEDYKLSVLAKYINPDEIILIKNKLEMLLRQYIAKRYTGPLGVDMMIVADEKHKKAKKPSFFIHPMVEINMRCTMGHVALKLSKTPEAIGKIMLTEYDGSHYHLRLSQHNTELFSL</sequence>
<proteinExistence type="predicted"/>
<evidence type="ECO:0000313" key="3">
    <source>
        <dbReference type="EMBL" id="KGF51922.1"/>
    </source>
</evidence>
<dbReference type="InterPro" id="IPR011761">
    <property type="entry name" value="ATP-grasp"/>
</dbReference>
<dbReference type="GO" id="GO:0046872">
    <property type="term" value="F:metal ion binding"/>
    <property type="evidence" value="ECO:0007669"/>
    <property type="project" value="InterPro"/>
</dbReference>
<gene>
    <name evidence="3" type="ORF">HMPREF9302_05880</name>
</gene>
<dbReference type="RefSeq" id="WP_036855570.1">
    <property type="nucleotide sequence ID" value="NZ_JRNU01000021.1"/>
</dbReference>
<comment type="caution">
    <text evidence="3">The sequence shown here is derived from an EMBL/GenBank/DDBJ whole genome shotgun (WGS) entry which is preliminary data.</text>
</comment>
<keyword evidence="1" id="KW-0547">Nucleotide-binding</keyword>
<dbReference type="GO" id="GO:0005524">
    <property type="term" value="F:ATP binding"/>
    <property type="evidence" value="ECO:0007669"/>
    <property type="project" value="UniProtKB-UniRule"/>
</dbReference>